<evidence type="ECO:0000313" key="8">
    <source>
        <dbReference type="Proteomes" id="UP000032746"/>
    </source>
</evidence>
<organism evidence="4 8">
    <name type="scientific">Acinetobacter baumannii</name>
    <dbReference type="NCBI Taxonomy" id="470"/>
    <lineage>
        <taxon>Bacteria</taxon>
        <taxon>Pseudomonadati</taxon>
        <taxon>Pseudomonadota</taxon>
        <taxon>Gammaproteobacteria</taxon>
        <taxon>Moraxellales</taxon>
        <taxon>Moraxellaceae</taxon>
        <taxon>Acinetobacter</taxon>
        <taxon>Acinetobacter calcoaceticus/baumannii complex</taxon>
    </lineage>
</organism>
<dbReference type="OMA" id="MSKFHEI"/>
<keyword evidence="2" id="KW-1133">Transmembrane helix</keyword>
<evidence type="ECO:0000313" key="4">
    <source>
        <dbReference type="EMBL" id="AKA32545.1"/>
    </source>
</evidence>
<reference evidence="8" key="2">
    <citation type="submission" date="2015-03" db="EMBL/GenBank/DDBJ databases">
        <authorList>
            <person name="Gallagher L.A."/>
            <person name="Hayden H.S."/>
            <person name="Weiss E.J."/>
            <person name="Hager K.R."/>
            <person name="Ramage E."/>
            <person name="Radey M.R."/>
            <person name="Bydalek R."/>
            <person name="Manoil C."/>
            <person name="Miller S.I."/>
            <person name="Brittnacher M.J."/>
        </authorList>
    </citation>
    <scope>NUCLEOTIDE SEQUENCE [LARGE SCALE GENOMIC DNA]</scope>
    <source>
        <strain evidence="8">AB5075-UW</strain>
    </source>
</reference>
<evidence type="ECO:0000313" key="11">
    <source>
        <dbReference type="Proteomes" id="UP000461234"/>
    </source>
</evidence>
<dbReference type="Proteomes" id="UP000461234">
    <property type="component" value="Unassembled WGS sequence"/>
</dbReference>
<dbReference type="EMBL" id="WIOC01000012">
    <property type="protein sequence ID" value="MQR49931.1"/>
    <property type="molecule type" value="Genomic_DNA"/>
</dbReference>
<evidence type="ECO:0000313" key="7">
    <source>
        <dbReference type="EMBL" id="RSR47914.1"/>
    </source>
</evidence>
<sequence length="349" mass="38035">MKKNINTALPNTWLSTVYLIVLSLVLLVSQLGFAKDRIQYHVQNFDGSTLKVINEQGVVSQSYQYAPFGQQLQLKKPSNLKNPRAFVGGIQDANDLVYLKQRHYNPVVGRFYQPDPITFISGGYGQTNRYQYGWNDSYTFKDSSGEIPLPIVTGAIGGVMGGGVSIFTQIYKNKGLTVNWREVGVATTVGAIAGAVSPWTATTTIGAIATGSTANVMQYGINQKLSNQMITQKDVIINAVSGAIGGGIGGSVVSKLKIPTANSPFISKSLANKINNNQLFYANVGDQTLYRNILANMASNDMFNWGSHINYNFLNNSQYGSYYKGNMGYDPELWTSGGLYLEISKPAPK</sequence>
<dbReference type="InterPro" id="IPR050708">
    <property type="entry name" value="T6SS_VgrG/RHS"/>
</dbReference>
<dbReference type="OrthoDB" id="9816400at2"/>
<evidence type="ECO:0000256" key="1">
    <source>
        <dbReference type="ARBA" id="ARBA00022737"/>
    </source>
</evidence>
<dbReference type="InterPro" id="IPR022385">
    <property type="entry name" value="Rhs_assc_core"/>
</dbReference>
<feature type="domain" description="Teneurin-like YD-shell" evidence="3">
    <location>
        <begin position="40"/>
        <end position="118"/>
    </location>
</feature>
<dbReference type="EMBL" id="CP008706">
    <property type="protein sequence ID" value="AKA32545.1"/>
    <property type="molecule type" value="Genomic_DNA"/>
</dbReference>
<dbReference type="PANTHER" id="PTHR32305">
    <property type="match status" value="1"/>
</dbReference>
<reference evidence="6 10" key="5">
    <citation type="submission" date="2019-11" db="EMBL/GenBank/DDBJ databases">
        <title>Multidrug-resistant Acinetobacter baumannii moving toward extensively drug-resistant over fifteen years in South of Brazil.</title>
        <authorList>
            <person name="Fedrigo N.H."/>
            <person name="Cerdeira L."/>
            <person name="Fuga B."/>
            <person name="Marini P.V.B."/>
            <person name="Shinohara D.R."/>
            <person name="Carrara-Marroni F.E."/>
            <person name="Lincopan N."/>
            <person name="Tognim M.C.B."/>
        </authorList>
    </citation>
    <scope>NUCLEOTIDE SEQUENCE [LARGE SCALE GENOMIC DNA]</scope>
    <source>
        <strain evidence="6 10">Ac576</strain>
    </source>
</reference>
<dbReference type="EMBL" id="RFDI01001188">
    <property type="protein sequence ID" value="RSR47914.1"/>
    <property type="molecule type" value="Genomic_DNA"/>
</dbReference>
<protein>
    <submittedName>
        <fullName evidence="5">RHS repeat-associated core domain-containing protein</fullName>
    </submittedName>
</protein>
<dbReference type="Pfam" id="PF25023">
    <property type="entry name" value="TEN_YD-shell"/>
    <property type="match status" value="1"/>
</dbReference>
<dbReference type="NCBIfam" id="TIGR03696">
    <property type="entry name" value="Rhs_assc_core"/>
    <property type="match status" value="1"/>
</dbReference>
<name>A0A0D5YJP6_ACIBA</name>
<gene>
    <name evidence="4" type="ORF">ABUW_2830</name>
    <name evidence="7" type="ORF">EA686_18790</name>
    <name evidence="5" type="ORF">F2P40_11455</name>
    <name evidence="6" type="ORF">GNY86_02125</name>
</gene>
<keyword evidence="2" id="KW-0812">Transmembrane</keyword>
<feature type="transmembrane region" description="Helical" evidence="2">
    <location>
        <begin position="12"/>
        <end position="33"/>
    </location>
</feature>
<dbReference type="EMBL" id="WPIP01000009">
    <property type="protein sequence ID" value="MVM90307.1"/>
    <property type="molecule type" value="Genomic_DNA"/>
</dbReference>
<evidence type="ECO:0000313" key="5">
    <source>
        <dbReference type="EMBL" id="MQR49931.1"/>
    </source>
</evidence>
<evidence type="ECO:0000259" key="3">
    <source>
        <dbReference type="Pfam" id="PF25023"/>
    </source>
</evidence>
<proteinExistence type="predicted"/>
<dbReference type="RefSeq" id="WP_001985954.1">
    <property type="nucleotide sequence ID" value="NZ_AP031576.1"/>
</dbReference>
<dbReference type="Proteomes" id="UP000439424">
    <property type="component" value="Unassembled WGS sequence"/>
</dbReference>
<evidence type="ECO:0000313" key="6">
    <source>
        <dbReference type="EMBL" id="MVM90307.1"/>
    </source>
</evidence>
<dbReference type="Proteomes" id="UP000280073">
    <property type="component" value="Unassembled WGS sequence"/>
</dbReference>
<dbReference type="PANTHER" id="PTHR32305:SF15">
    <property type="entry name" value="PROTEIN RHSA-RELATED"/>
    <property type="match status" value="1"/>
</dbReference>
<reference evidence="4 8" key="1">
    <citation type="journal article" date="2015" name="J. Bacteriol.">
        <title>Resources for Genetic and Genomic Analysis of Emerging Pathogen Acinetobacter baumannii.</title>
        <authorList>
            <person name="Gallagher L.A."/>
            <person name="Ramage E."/>
            <person name="Weiss E.J."/>
            <person name="Radey M."/>
            <person name="Hayden H.S."/>
            <person name="Held K.G."/>
            <person name="Huse H.K."/>
            <person name="Zurawski D.V."/>
            <person name="Brittnacher M.J."/>
            <person name="Manoil C."/>
        </authorList>
    </citation>
    <scope>NUCLEOTIDE SEQUENCE [LARGE SCALE GENOMIC DNA]</scope>
    <source>
        <strain evidence="4 8">AB5075-UW</strain>
    </source>
</reference>
<keyword evidence="2" id="KW-0472">Membrane</keyword>
<evidence type="ECO:0000313" key="9">
    <source>
        <dbReference type="Proteomes" id="UP000280073"/>
    </source>
</evidence>
<reference evidence="7 9" key="3">
    <citation type="submission" date="2018-10" db="EMBL/GenBank/DDBJ databases">
        <title>GWAS and RNA-Seq identify cryptic mechanisms of antimicrobial resistance in Acinetobacter baumannii.</title>
        <authorList>
            <person name="Sahl J.W."/>
        </authorList>
    </citation>
    <scope>NUCLEOTIDE SEQUENCE [LARGE SCALE GENOMIC DNA]</scope>
    <source>
        <strain evidence="7 9">TG28175</strain>
    </source>
</reference>
<evidence type="ECO:0000256" key="2">
    <source>
        <dbReference type="SAM" id="Phobius"/>
    </source>
</evidence>
<accession>A0A0D5YJP6</accession>
<dbReference type="PATRIC" id="fig|470.1314.peg.808"/>
<reference evidence="5 11" key="4">
    <citation type="submission" date="2019-10" db="EMBL/GenBank/DDBJ databases">
        <title>Genetic environment of the oxa23 gene and comparative analysis of carbapenem resistant Acinetobacter baumannii isolates belonging to global clone 1, lineage 2 recovered in a burns hospital outbreak in 2012-2013.</title>
        <authorList>
            <person name="Douraghi M."/>
            <person name="Aris P."/>
            <person name="Kenyon J."/>
            <person name="Hamidian M."/>
        </authorList>
    </citation>
    <scope>NUCLEOTIDE SEQUENCE [LARGE SCALE GENOMIC DNA]</scope>
    <source>
        <strain evidence="5 11">ABS103</strain>
    </source>
</reference>
<dbReference type="AlphaFoldDB" id="A0A0D5YJP6"/>
<dbReference type="Proteomes" id="UP000032746">
    <property type="component" value="Chromosome"/>
</dbReference>
<dbReference type="Gene3D" id="2.180.10.10">
    <property type="entry name" value="RHS repeat-associated core"/>
    <property type="match status" value="1"/>
</dbReference>
<evidence type="ECO:0000313" key="10">
    <source>
        <dbReference type="Proteomes" id="UP000439424"/>
    </source>
</evidence>
<keyword evidence="1" id="KW-0677">Repeat</keyword>
<dbReference type="InterPro" id="IPR056823">
    <property type="entry name" value="TEN-like_YD-shell"/>
</dbReference>